<evidence type="ECO:0000313" key="3">
    <source>
        <dbReference type="Proteomes" id="UP001221009"/>
    </source>
</evidence>
<dbReference type="Gene3D" id="2.160.10.10">
    <property type="entry name" value="Hexapeptide repeat proteins"/>
    <property type="match status" value="1"/>
</dbReference>
<organism evidence="2 3">
    <name type="scientific">Parabacteroides distasonis</name>
    <dbReference type="NCBI Taxonomy" id="823"/>
    <lineage>
        <taxon>Bacteria</taxon>
        <taxon>Pseudomonadati</taxon>
        <taxon>Bacteroidota</taxon>
        <taxon>Bacteroidia</taxon>
        <taxon>Bacteroidales</taxon>
        <taxon>Tannerellaceae</taxon>
        <taxon>Parabacteroides</taxon>
    </lineage>
</organism>
<keyword evidence="1" id="KW-1133">Transmembrane helix</keyword>
<sequence>MIENIRKIVVLLFVYIGQFVSYICMYDLVYRVFNFFIKCFYTGIMKRFFKSFGSGSLINSKFRYLKGLKYISIGKNTVLEGNIELTAYDSYRNQKIFQPSIIIGDNCHIGMNAKITAIHSVVIGNGVLTGRNVLITDNAHGESVASYIPPGDRCLVSKGSTVIEDNVWLGDNVSILPGVHVGKGCIVGTNSVVTKNVPPYCVVGGIPAKVLKNMK</sequence>
<gene>
    <name evidence="2" type="ORF">P2T59_21870</name>
</gene>
<dbReference type="Pfam" id="PF14602">
    <property type="entry name" value="Hexapep_2"/>
    <property type="match status" value="1"/>
</dbReference>
<dbReference type="PANTHER" id="PTHR23416">
    <property type="entry name" value="SIALIC ACID SYNTHASE-RELATED"/>
    <property type="match status" value="1"/>
</dbReference>
<dbReference type="Proteomes" id="UP001221009">
    <property type="component" value="Chromosome"/>
</dbReference>
<proteinExistence type="predicted"/>
<feature type="transmembrane region" description="Helical" evidence="1">
    <location>
        <begin position="12"/>
        <end position="33"/>
    </location>
</feature>
<keyword evidence="1" id="KW-0472">Membrane</keyword>
<dbReference type="InterPro" id="IPR001451">
    <property type="entry name" value="Hexapep"/>
</dbReference>
<dbReference type="InterPro" id="IPR011004">
    <property type="entry name" value="Trimer_LpxA-like_sf"/>
</dbReference>
<dbReference type="GO" id="GO:0016746">
    <property type="term" value="F:acyltransferase activity"/>
    <property type="evidence" value="ECO:0007669"/>
    <property type="project" value="UniProtKB-KW"/>
</dbReference>
<evidence type="ECO:0000313" key="2">
    <source>
        <dbReference type="EMBL" id="WET64300.1"/>
    </source>
</evidence>
<dbReference type="Pfam" id="PF00132">
    <property type="entry name" value="Hexapep"/>
    <property type="match status" value="1"/>
</dbReference>
<dbReference type="EMBL" id="CP120353">
    <property type="protein sequence ID" value="WET64300.1"/>
    <property type="molecule type" value="Genomic_DNA"/>
</dbReference>
<dbReference type="CDD" id="cd04647">
    <property type="entry name" value="LbH_MAT_like"/>
    <property type="match status" value="1"/>
</dbReference>
<name>A0AAX3QU75_PARDI</name>
<keyword evidence="2" id="KW-0808">Transferase</keyword>
<keyword evidence="1" id="KW-0812">Transmembrane</keyword>
<dbReference type="RefSeq" id="WP_051635756.1">
    <property type="nucleotide sequence ID" value="NZ_CAJSZN010000003.1"/>
</dbReference>
<keyword evidence="2" id="KW-0012">Acyltransferase</keyword>
<evidence type="ECO:0000256" key="1">
    <source>
        <dbReference type="SAM" id="Phobius"/>
    </source>
</evidence>
<protein>
    <submittedName>
        <fullName evidence="2">Acyltransferase</fullName>
    </submittedName>
</protein>
<dbReference type="InterPro" id="IPR051159">
    <property type="entry name" value="Hexapeptide_acetyltransf"/>
</dbReference>
<dbReference type="AlphaFoldDB" id="A0AAX3QU75"/>
<accession>A0AAX3QU75</accession>
<dbReference type="SUPFAM" id="SSF51161">
    <property type="entry name" value="Trimeric LpxA-like enzymes"/>
    <property type="match status" value="2"/>
</dbReference>
<reference evidence="2" key="1">
    <citation type="submission" date="2023-03" db="EMBL/GenBank/DDBJ databases">
        <title>Parabacteroides distasonis, a bacteria resistant against UC.</title>
        <authorList>
            <person name="Dai W."/>
        </authorList>
    </citation>
    <scope>NUCLEOTIDE SEQUENCE</scope>
    <source>
        <strain evidence="2">F1-28</strain>
    </source>
</reference>
<dbReference type="PANTHER" id="PTHR23416:SF78">
    <property type="entry name" value="LIPOPOLYSACCHARIDE BIOSYNTHESIS O-ACETYL TRANSFERASE WBBJ-RELATED"/>
    <property type="match status" value="1"/>
</dbReference>